<evidence type="ECO:0008006" key="2">
    <source>
        <dbReference type="Google" id="ProtNLM"/>
    </source>
</evidence>
<accession>A0A0F9E977</accession>
<name>A0A0F9E977_9ZZZZ</name>
<feature type="non-terminal residue" evidence="1">
    <location>
        <position position="537"/>
    </location>
</feature>
<comment type="caution">
    <text evidence="1">The sequence shown here is derived from an EMBL/GenBank/DDBJ whole genome shotgun (WGS) entry which is preliminary data.</text>
</comment>
<dbReference type="AlphaFoldDB" id="A0A0F9E977"/>
<proteinExistence type="predicted"/>
<organism evidence="1">
    <name type="scientific">marine sediment metagenome</name>
    <dbReference type="NCBI Taxonomy" id="412755"/>
    <lineage>
        <taxon>unclassified sequences</taxon>
        <taxon>metagenomes</taxon>
        <taxon>ecological metagenomes</taxon>
    </lineage>
</organism>
<feature type="non-terminal residue" evidence="1">
    <location>
        <position position="1"/>
    </location>
</feature>
<reference evidence="1" key="1">
    <citation type="journal article" date="2015" name="Nature">
        <title>Complex archaea that bridge the gap between prokaryotes and eukaryotes.</title>
        <authorList>
            <person name="Spang A."/>
            <person name="Saw J.H."/>
            <person name="Jorgensen S.L."/>
            <person name="Zaremba-Niedzwiedzka K."/>
            <person name="Martijn J."/>
            <person name="Lind A.E."/>
            <person name="van Eijk R."/>
            <person name="Schleper C."/>
            <person name="Guy L."/>
            <person name="Ettema T.J."/>
        </authorList>
    </citation>
    <scope>NUCLEOTIDE SEQUENCE</scope>
</reference>
<protein>
    <recommendedName>
        <fullName evidence="2">Large polyvalent protein associated domain-containing protein</fullName>
    </recommendedName>
</protein>
<evidence type="ECO:0000313" key="1">
    <source>
        <dbReference type="EMBL" id="KKL26391.1"/>
    </source>
</evidence>
<sequence length="537" mass="61414">AMGVNFDQFPRTIGADGKLLTQENFLQSQGNALKAWENRAMVAWEKRQVSPVSKTKILDELRENTLKGKEAIALQARTIQTQAQDMALDVTYSTYGNYAQRTNLDDMMQGIGVPFWFFPSRSIPFYITQMAQRPRLGIELLNMQNSAAESEQPSRLHGTLPIPGTNYHYNPLQSTMLWQLADRRNFTPAGLGTMEQGQNWLRNTLGISLGPHITIATAMIERTMGKQLGQTVLTMEPAPIIPQQRWLNAVAGLRLPVISGIAQALNEPFDLYLRGVYGDEVANWQQREVEKTIVDMGHNPQTASDEVIKAAWDKYYIRQLLSIPGGAIKEMTPLEMSRFHATNRQAEKLNLSQEQEVTLRQMGESRFVGIRQDQMEALYAGVPANKLWRYIRPWGLTAKSKPIWEDYIQVKLGRETLLYGADKNNPTEGSRLYKEQQYDTALTTGRISPREWKELYRNNYADYISKVQQLEASNPLAPKTDEDWEAYRELLGWDEPVRHPDDIALDNYYDVMESSKFENDLGEFDFDAYGKTEMDYL</sequence>
<gene>
    <name evidence="1" type="ORF">LCGC14_2395760</name>
</gene>
<dbReference type="EMBL" id="LAZR01035854">
    <property type="protein sequence ID" value="KKL26391.1"/>
    <property type="molecule type" value="Genomic_DNA"/>
</dbReference>